<keyword evidence="3" id="KW-0731">Sigma factor</keyword>
<keyword evidence="4" id="KW-0804">Transcription</keyword>
<dbReference type="SUPFAM" id="SSF88946">
    <property type="entry name" value="Sigma2 domain of RNA polymerase sigma factors"/>
    <property type="match status" value="1"/>
</dbReference>
<dbReference type="InterPro" id="IPR013324">
    <property type="entry name" value="RNA_pol_sigma_r3/r4-like"/>
</dbReference>
<evidence type="ECO:0000256" key="5">
    <source>
        <dbReference type="SAM" id="Phobius"/>
    </source>
</evidence>
<evidence type="ECO:0000313" key="9">
    <source>
        <dbReference type="Proteomes" id="UP000061457"/>
    </source>
</evidence>
<dbReference type="CDD" id="cd06171">
    <property type="entry name" value="Sigma70_r4"/>
    <property type="match status" value="1"/>
</dbReference>
<keyword evidence="5" id="KW-0812">Transmembrane</keyword>
<dbReference type="GO" id="GO:0016987">
    <property type="term" value="F:sigma factor activity"/>
    <property type="evidence" value="ECO:0007669"/>
    <property type="project" value="UniProtKB-KW"/>
</dbReference>
<dbReference type="AlphaFoldDB" id="A0A0S2K1Y5"/>
<reference evidence="8 9" key="1">
    <citation type="submission" date="2015-11" db="EMBL/GenBank/DDBJ databases">
        <authorList>
            <person name="Zhang Y."/>
            <person name="Guo Z."/>
        </authorList>
    </citation>
    <scope>NUCLEOTIDE SEQUENCE [LARGE SCALE GENOMIC DNA]</scope>
    <source>
        <strain evidence="8 9">KCTC 12086</strain>
    </source>
</reference>
<evidence type="ECO:0000256" key="1">
    <source>
        <dbReference type="ARBA" id="ARBA00010641"/>
    </source>
</evidence>
<feature type="transmembrane region" description="Helical" evidence="5">
    <location>
        <begin position="191"/>
        <end position="213"/>
    </location>
</feature>
<evidence type="ECO:0000313" key="8">
    <source>
        <dbReference type="EMBL" id="ALO42331.1"/>
    </source>
</evidence>
<dbReference type="InterPro" id="IPR007627">
    <property type="entry name" value="RNA_pol_sigma70_r2"/>
</dbReference>
<dbReference type="KEGG" id="pphe:PP2015_1830"/>
<accession>A0A0S2K1Y5</accession>
<dbReference type="GO" id="GO:0006352">
    <property type="term" value="P:DNA-templated transcription initiation"/>
    <property type="evidence" value="ECO:0007669"/>
    <property type="project" value="InterPro"/>
</dbReference>
<dbReference type="Gene3D" id="1.10.10.10">
    <property type="entry name" value="Winged helix-like DNA-binding domain superfamily/Winged helix DNA-binding domain"/>
    <property type="match status" value="1"/>
</dbReference>
<dbReference type="InterPro" id="IPR013249">
    <property type="entry name" value="RNA_pol_sigma70_r4_t2"/>
</dbReference>
<sequence>MNTLAYKLDMKDSNSIALYVSHARKGDVNAFEALHKACRQLICSIALAITKDVHASEDVAQQVFINAWQNLDKLKNDHSFLPWLRQTARYKALNVLREKSSLVSDNDESLEQSLEQLLAHHDCPDSDLLKDEQVMLMNQLVSALPEESREILILYYREEQSSKQVAALLDISEEKVRQQLSRSRKKLKSQYLNRFGTLAISTITPAVALGLVAPSAPVAAATLVTNTTYSSPILKLFAVLGGAFIGAFAAMLAVFYSMKFPIKYAKTEQTKAILKVMRTRMLITTFVFGVLFVMSYSFSSGWIMPTLAYTAFALILGLQIFQAQNIINIDQQHMTESEVAAKPFLCRPKWQKLFGRIGLVLGFASGGFGLVMGLIGSGRLVL</sequence>
<dbReference type="Pfam" id="PF08281">
    <property type="entry name" value="Sigma70_r4_2"/>
    <property type="match status" value="1"/>
</dbReference>
<dbReference type="EMBL" id="CP013187">
    <property type="protein sequence ID" value="ALO42331.1"/>
    <property type="molecule type" value="Genomic_DNA"/>
</dbReference>
<dbReference type="RefSeq" id="WP_058029995.1">
    <property type="nucleotide sequence ID" value="NZ_CP013187.1"/>
</dbReference>
<dbReference type="PANTHER" id="PTHR43133">
    <property type="entry name" value="RNA POLYMERASE ECF-TYPE SIGMA FACTO"/>
    <property type="match status" value="1"/>
</dbReference>
<gene>
    <name evidence="8" type="ORF">PP2015_1830</name>
</gene>
<dbReference type="PANTHER" id="PTHR43133:SF25">
    <property type="entry name" value="RNA POLYMERASE SIGMA FACTOR RFAY-RELATED"/>
    <property type="match status" value="1"/>
</dbReference>
<dbReference type="Proteomes" id="UP000061457">
    <property type="component" value="Chromosome I"/>
</dbReference>
<dbReference type="InterPro" id="IPR039425">
    <property type="entry name" value="RNA_pol_sigma-70-like"/>
</dbReference>
<keyword evidence="9" id="KW-1185">Reference proteome</keyword>
<evidence type="ECO:0000256" key="2">
    <source>
        <dbReference type="ARBA" id="ARBA00023015"/>
    </source>
</evidence>
<organism evidence="8 9">
    <name type="scientific">Pseudoalteromonas phenolica</name>
    <dbReference type="NCBI Taxonomy" id="161398"/>
    <lineage>
        <taxon>Bacteria</taxon>
        <taxon>Pseudomonadati</taxon>
        <taxon>Pseudomonadota</taxon>
        <taxon>Gammaproteobacteria</taxon>
        <taxon>Alteromonadales</taxon>
        <taxon>Pseudoalteromonadaceae</taxon>
        <taxon>Pseudoalteromonas</taxon>
    </lineage>
</organism>
<keyword evidence="2" id="KW-0805">Transcription regulation</keyword>
<dbReference type="InterPro" id="IPR036388">
    <property type="entry name" value="WH-like_DNA-bd_sf"/>
</dbReference>
<feature type="transmembrane region" description="Helical" evidence="5">
    <location>
        <begin position="302"/>
        <end position="321"/>
    </location>
</feature>
<comment type="similarity">
    <text evidence="1">Belongs to the sigma-70 factor family. ECF subfamily.</text>
</comment>
<protein>
    <submittedName>
        <fullName evidence="8">Putative RNA polymerase sigma factor rfaY</fullName>
    </submittedName>
</protein>
<feature type="transmembrane region" description="Helical" evidence="5">
    <location>
        <begin position="353"/>
        <end position="375"/>
    </location>
</feature>
<dbReference type="STRING" id="161398.PP2015_1830"/>
<feature type="domain" description="RNA polymerase sigma factor 70 region 4 type 2" evidence="7">
    <location>
        <begin position="139"/>
        <end position="187"/>
    </location>
</feature>
<proteinExistence type="inferred from homology"/>
<feature type="transmembrane region" description="Helical" evidence="5">
    <location>
        <begin position="279"/>
        <end position="296"/>
    </location>
</feature>
<evidence type="ECO:0000256" key="4">
    <source>
        <dbReference type="ARBA" id="ARBA00023163"/>
    </source>
</evidence>
<feature type="transmembrane region" description="Helical" evidence="5">
    <location>
        <begin position="233"/>
        <end position="258"/>
    </location>
</feature>
<dbReference type="PATRIC" id="fig|161398.10.peg.1857"/>
<dbReference type="InterPro" id="IPR013325">
    <property type="entry name" value="RNA_pol_sigma_r2"/>
</dbReference>
<keyword evidence="5" id="KW-0472">Membrane</keyword>
<dbReference type="GO" id="GO:0003677">
    <property type="term" value="F:DNA binding"/>
    <property type="evidence" value="ECO:0007669"/>
    <property type="project" value="InterPro"/>
</dbReference>
<dbReference type="Gene3D" id="1.10.1740.10">
    <property type="match status" value="1"/>
</dbReference>
<dbReference type="InterPro" id="IPR014284">
    <property type="entry name" value="RNA_pol_sigma-70_dom"/>
</dbReference>
<dbReference type="NCBIfam" id="TIGR02937">
    <property type="entry name" value="sigma70-ECF"/>
    <property type="match status" value="1"/>
</dbReference>
<evidence type="ECO:0000259" key="6">
    <source>
        <dbReference type="Pfam" id="PF04542"/>
    </source>
</evidence>
<evidence type="ECO:0000256" key="3">
    <source>
        <dbReference type="ARBA" id="ARBA00023082"/>
    </source>
</evidence>
<dbReference type="SUPFAM" id="SSF88659">
    <property type="entry name" value="Sigma3 and sigma4 domains of RNA polymerase sigma factors"/>
    <property type="match status" value="1"/>
</dbReference>
<feature type="domain" description="RNA polymerase sigma-70 region 2" evidence="6">
    <location>
        <begin position="35"/>
        <end position="100"/>
    </location>
</feature>
<dbReference type="Pfam" id="PF04542">
    <property type="entry name" value="Sigma70_r2"/>
    <property type="match status" value="1"/>
</dbReference>
<evidence type="ECO:0000259" key="7">
    <source>
        <dbReference type="Pfam" id="PF08281"/>
    </source>
</evidence>
<keyword evidence="5" id="KW-1133">Transmembrane helix</keyword>
<dbReference type="OrthoDB" id="176248at2"/>
<name>A0A0S2K1Y5_9GAMM</name>